<gene>
    <name evidence="6" type="ORF">D9V32_01365</name>
</gene>
<feature type="domain" description="HTH araC/xylS-type" evidence="5">
    <location>
        <begin position="246"/>
        <end position="347"/>
    </location>
</feature>
<evidence type="ECO:0000313" key="7">
    <source>
        <dbReference type="Proteomes" id="UP000272503"/>
    </source>
</evidence>
<dbReference type="InterPro" id="IPR018060">
    <property type="entry name" value="HTH_AraC"/>
</dbReference>
<dbReference type="GO" id="GO:0005829">
    <property type="term" value="C:cytosol"/>
    <property type="evidence" value="ECO:0007669"/>
    <property type="project" value="TreeGrafter"/>
</dbReference>
<dbReference type="PANTHER" id="PTHR47894">
    <property type="entry name" value="HTH-TYPE TRANSCRIPTIONAL REGULATOR GADX"/>
    <property type="match status" value="1"/>
</dbReference>
<evidence type="ECO:0000256" key="1">
    <source>
        <dbReference type="ARBA" id="ARBA00023015"/>
    </source>
</evidence>
<comment type="caution">
    <text evidence="6">The sequence shown here is derived from an EMBL/GenBank/DDBJ whole genome shotgun (WGS) entry which is preliminary data.</text>
</comment>
<dbReference type="Gene3D" id="1.10.10.60">
    <property type="entry name" value="Homeodomain-like"/>
    <property type="match status" value="1"/>
</dbReference>
<evidence type="ECO:0000256" key="3">
    <source>
        <dbReference type="ARBA" id="ARBA00023163"/>
    </source>
</evidence>
<dbReference type="SMART" id="SM00342">
    <property type="entry name" value="HTH_ARAC"/>
    <property type="match status" value="1"/>
</dbReference>
<dbReference type="GO" id="GO:0000976">
    <property type="term" value="F:transcription cis-regulatory region binding"/>
    <property type="evidence" value="ECO:0007669"/>
    <property type="project" value="TreeGrafter"/>
</dbReference>
<dbReference type="PROSITE" id="PS01124">
    <property type="entry name" value="HTH_ARAC_FAMILY_2"/>
    <property type="match status" value="1"/>
</dbReference>
<proteinExistence type="predicted"/>
<dbReference type="Proteomes" id="UP000272503">
    <property type="component" value="Unassembled WGS sequence"/>
</dbReference>
<dbReference type="Pfam" id="PF12833">
    <property type="entry name" value="HTH_18"/>
    <property type="match status" value="1"/>
</dbReference>
<keyword evidence="1" id="KW-0805">Transcription regulation</keyword>
<dbReference type="GO" id="GO:0003700">
    <property type="term" value="F:DNA-binding transcription factor activity"/>
    <property type="evidence" value="ECO:0007669"/>
    <property type="project" value="InterPro"/>
</dbReference>
<dbReference type="PANTHER" id="PTHR47894:SF1">
    <property type="entry name" value="HTH-TYPE TRANSCRIPTIONAL REGULATOR VQSM"/>
    <property type="match status" value="1"/>
</dbReference>
<dbReference type="OrthoDB" id="5241536at2"/>
<keyword evidence="7" id="KW-1185">Reference proteome</keyword>
<reference evidence="6 7" key="1">
    <citation type="submission" date="2018-10" db="EMBL/GenBank/DDBJ databases">
        <authorList>
            <person name="Li J."/>
        </authorList>
    </citation>
    <scope>NUCLEOTIDE SEQUENCE [LARGE SCALE GENOMIC DNA]</scope>
    <source>
        <strain evidence="6 7">IF 016277</strain>
    </source>
</reference>
<evidence type="ECO:0000259" key="5">
    <source>
        <dbReference type="PROSITE" id="PS01124"/>
    </source>
</evidence>
<evidence type="ECO:0000256" key="2">
    <source>
        <dbReference type="ARBA" id="ARBA00023125"/>
    </source>
</evidence>
<dbReference type="AlphaFoldDB" id="A0A3L7AC79"/>
<name>A0A3L7AC79_9MICO</name>
<dbReference type="EMBL" id="RCUX01000001">
    <property type="protein sequence ID" value="RLP78009.1"/>
    <property type="molecule type" value="Genomic_DNA"/>
</dbReference>
<accession>A0A3L7AC79</accession>
<keyword evidence="3" id="KW-0804">Transcription</keyword>
<protein>
    <submittedName>
        <fullName evidence="6">AraC family transcriptional regulator</fullName>
    </submittedName>
</protein>
<evidence type="ECO:0000313" key="6">
    <source>
        <dbReference type="EMBL" id="RLP78009.1"/>
    </source>
</evidence>
<dbReference type="SUPFAM" id="SSF46689">
    <property type="entry name" value="Homeodomain-like"/>
    <property type="match status" value="1"/>
</dbReference>
<dbReference type="RefSeq" id="WP_121647101.1">
    <property type="nucleotide sequence ID" value="NZ_RCUX01000001.1"/>
</dbReference>
<keyword evidence="2" id="KW-0238">DNA-binding</keyword>
<dbReference type="Pfam" id="PF12625">
    <property type="entry name" value="Arabinose_bd"/>
    <property type="match status" value="1"/>
</dbReference>
<organism evidence="6 7">
    <name type="scientific">Mycetocola tolaasinivorans</name>
    <dbReference type="NCBI Taxonomy" id="76635"/>
    <lineage>
        <taxon>Bacteria</taxon>
        <taxon>Bacillati</taxon>
        <taxon>Actinomycetota</taxon>
        <taxon>Actinomycetes</taxon>
        <taxon>Micrococcales</taxon>
        <taxon>Microbacteriaceae</taxon>
        <taxon>Mycetocola</taxon>
    </lineage>
</organism>
<evidence type="ECO:0000256" key="4">
    <source>
        <dbReference type="SAM" id="MobiDB-lite"/>
    </source>
</evidence>
<dbReference type="InterPro" id="IPR009057">
    <property type="entry name" value="Homeodomain-like_sf"/>
</dbReference>
<sequence>MTVSAAHTDSWQSGAISATIAPNILRYLARVCAEHGLDLAPALDQVGLTPDLLDSPDLRVSFRQGDAVIRAALRQSPRPGLGLLVGSAQHLTASGLVGFGMMTAPALIDAIRLGVEFQNLAGSMVAWSVEESAETRVRAELGAVPDSDPVGRFLIEEGIANITRMVRSTLDPSWAPARVSFRHEAPSYADAYRSVFACPVDFGAAATLWTLHAGDASRPLPGADPWAHAQVRALLHEGTARLGVRQELYQLVEARIGRALPDVPAIADAARALHLTERTLRRRLADLGTTYAHIVDGVRRERGLHLLTEGTLPLAQIAAELGFGDERSLRRACVRWTGLSPRAVRAGPPLVQQHGLEDGDSRAGRSQADSGKQ</sequence>
<dbReference type="InterPro" id="IPR032687">
    <property type="entry name" value="AraC-type_N"/>
</dbReference>
<feature type="region of interest" description="Disordered" evidence="4">
    <location>
        <begin position="345"/>
        <end position="373"/>
    </location>
</feature>